<evidence type="ECO:0000313" key="3">
    <source>
        <dbReference type="Proteomes" id="UP000184442"/>
    </source>
</evidence>
<sequence length="232" mass="26394">MKQRKTLIIAIILLLILMSVEVYVVKKASDYEPKIKVVYSKVKIPAGTVITKDMLIEKEVELSLVNIKAVKDMGEAVGKIAKIDIEEMEMITASRLVEYVEEKKLKMENPNNRFITIKFEPDQVNGWWIGDRVDILFVPDDNEYSAPKAIINNGQQEETNGKIIFDPSGIVRLENVRVAAIMDETRKLVENIEDTTYNPVLVSFEVDTEQDKFLAWAKHHGKIEVSARNESG</sequence>
<dbReference type="STRING" id="1122184.SAMN02745176_03549"/>
<dbReference type="AlphaFoldDB" id="A0A1M6J9X0"/>
<dbReference type="Pfam" id="PF08666">
    <property type="entry name" value="SAF"/>
    <property type="match status" value="1"/>
</dbReference>
<evidence type="ECO:0000259" key="1">
    <source>
        <dbReference type="SMART" id="SM00858"/>
    </source>
</evidence>
<feature type="domain" description="SAF" evidence="1">
    <location>
        <begin position="35"/>
        <end position="97"/>
    </location>
</feature>
<dbReference type="InterPro" id="IPR013974">
    <property type="entry name" value="SAF"/>
</dbReference>
<dbReference type="Proteomes" id="UP000184442">
    <property type="component" value="Unassembled WGS sequence"/>
</dbReference>
<gene>
    <name evidence="2" type="ORF">SAMN02745176_03549</name>
</gene>
<reference evidence="2 3" key="1">
    <citation type="submission" date="2016-11" db="EMBL/GenBank/DDBJ databases">
        <authorList>
            <person name="Jaros S."/>
            <person name="Januszkiewicz K."/>
            <person name="Wedrychowicz H."/>
        </authorList>
    </citation>
    <scope>NUCLEOTIDE SEQUENCE [LARGE SCALE GENOMIC DNA]</scope>
    <source>
        <strain evidence="2 3">DSM 19022</strain>
    </source>
</reference>
<evidence type="ECO:0000313" key="2">
    <source>
        <dbReference type="EMBL" id="SHJ43516.1"/>
    </source>
</evidence>
<accession>A0A1M6J9X0</accession>
<protein>
    <submittedName>
        <fullName evidence="2">Flp pilus assembly protein CpaB</fullName>
    </submittedName>
</protein>
<dbReference type="SMART" id="SM00858">
    <property type="entry name" value="SAF"/>
    <property type="match status" value="1"/>
</dbReference>
<organism evidence="2 3">
    <name type="scientific">Lutispora thermophila DSM 19022</name>
    <dbReference type="NCBI Taxonomy" id="1122184"/>
    <lineage>
        <taxon>Bacteria</taxon>
        <taxon>Bacillati</taxon>
        <taxon>Bacillota</taxon>
        <taxon>Clostridia</taxon>
        <taxon>Lutisporales</taxon>
        <taxon>Lutisporaceae</taxon>
        <taxon>Lutispora</taxon>
    </lineage>
</organism>
<dbReference type="EMBL" id="FQZS01000058">
    <property type="protein sequence ID" value="SHJ43516.1"/>
    <property type="molecule type" value="Genomic_DNA"/>
</dbReference>
<dbReference type="CDD" id="cd11614">
    <property type="entry name" value="SAF_CpaB_FlgA_like"/>
    <property type="match status" value="1"/>
</dbReference>
<dbReference type="OrthoDB" id="9994140at2"/>
<keyword evidence="3" id="KW-1185">Reference proteome</keyword>
<name>A0A1M6J9X0_9FIRM</name>
<dbReference type="RefSeq" id="WP_073028215.1">
    <property type="nucleotide sequence ID" value="NZ_FQZS01000058.1"/>
</dbReference>
<proteinExistence type="predicted"/>
<dbReference type="Gene3D" id="3.90.1210.10">
    <property type="entry name" value="Antifreeze-like/N-acetylneuraminic acid synthase C-terminal domain"/>
    <property type="match status" value="1"/>
</dbReference>